<dbReference type="RefSeq" id="WP_298963701.1">
    <property type="nucleotide sequence ID" value="NZ_JAQYXP010000007.1"/>
</dbReference>
<proteinExistence type="predicted"/>
<sequence length="224" mass="25258">MTHKSNLFRDEALRARNELDIISSISRTDIILTSWRSSLVNLMLALCILGALLLPMPVSTTIYGTVVGGRTVTVPNDGAIKIIQEITNLTTNETTAKIWQGLLRPKSDEETHLDASKSIMIVEIEDSNILKNLSPGIKIFVTDAIDYSRRMIARPLYRTEYKIYSNTLDIRNKNINRIVLMTENFSHNGDSSNANIFGNGSSVKMTYEIESKHLYKYVFPSLSR</sequence>
<evidence type="ECO:0000256" key="1">
    <source>
        <dbReference type="SAM" id="Phobius"/>
    </source>
</evidence>
<accession>A0ABV0A6M3</accession>
<keyword evidence="1" id="KW-0472">Membrane</keyword>
<name>A0ABV0A6M3_9HYPH</name>
<protein>
    <recommendedName>
        <fullName evidence="4">Bacterial virulence protein VirB8 domain-containing protein</fullName>
    </recommendedName>
</protein>
<feature type="transmembrane region" description="Helical" evidence="1">
    <location>
        <begin position="39"/>
        <end position="58"/>
    </location>
</feature>
<evidence type="ECO:0000313" key="3">
    <source>
        <dbReference type="Proteomes" id="UP001407347"/>
    </source>
</evidence>
<evidence type="ECO:0008006" key="4">
    <source>
        <dbReference type="Google" id="ProtNLM"/>
    </source>
</evidence>
<keyword evidence="3" id="KW-1185">Reference proteome</keyword>
<evidence type="ECO:0000313" key="2">
    <source>
        <dbReference type="EMBL" id="MEN3238700.1"/>
    </source>
</evidence>
<organism evidence="2 3">
    <name type="scientific">Methylobacterium ajmalii</name>
    <dbReference type="NCBI Taxonomy" id="2738439"/>
    <lineage>
        <taxon>Bacteria</taxon>
        <taxon>Pseudomonadati</taxon>
        <taxon>Pseudomonadota</taxon>
        <taxon>Alphaproteobacteria</taxon>
        <taxon>Hyphomicrobiales</taxon>
        <taxon>Methylobacteriaceae</taxon>
        <taxon>Methylobacterium</taxon>
    </lineage>
</organism>
<gene>
    <name evidence="2" type="ORF">PUR29_35265</name>
</gene>
<comment type="caution">
    <text evidence="2">The sequence shown here is derived from an EMBL/GenBank/DDBJ whole genome shotgun (WGS) entry which is preliminary data.</text>
</comment>
<dbReference type="Proteomes" id="UP001407347">
    <property type="component" value="Unassembled WGS sequence"/>
</dbReference>
<dbReference type="EMBL" id="JAQYXP010000007">
    <property type="protein sequence ID" value="MEN3238700.1"/>
    <property type="molecule type" value="Genomic_DNA"/>
</dbReference>
<reference evidence="2 3" key="1">
    <citation type="journal article" date="2023" name="PLoS ONE">
        <title>Complete genome assembly of Hawai'i environmental nontuberculous mycobacteria reveals unexpected co-isolation with methylobacteria.</title>
        <authorList>
            <person name="Hendrix J."/>
            <person name="Epperson L.E."/>
            <person name="Tong E.I."/>
            <person name="Chan Y.L."/>
            <person name="Hasan N.A."/>
            <person name="Dawrs S.N."/>
            <person name="Norton G.J."/>
            <person name="Virdi R."/>
            <person name="Crooks J.L."/>
            <person name="Chan E.D."/>
            <person name="Honda J.R."/>
            <person name="Strong M."/>
        </authorList>
    </citation>
    <scope>NUCLEOTIDE SEQUENCE [LARGE SCALE GENOMIC DNA]</scope>
    <source>
        <strain evidence="2 3">NJH_HI04-1</strain>
    </source>
</reference>
<keyword evidence="1" id="KW-0812">Transmembrane</keyword>
<keyword evidence="1" id="KW-1133">Transmembrane helix</keyword>